<dbReference type="EMBL" id="JANTQA010000057">
    <property type="protein sequence ID" value="KAJ3428635.1"/>
    <property type="molecule type" value="Genomic_DNA"/>
</dbReference>
<feature type="signal peptide" evidence="6">
    <location>
        <begin position="1"/>
        <end position="20"/>
    </location>
</feature>
<dbReference type="PANTHER" id="PTHR11010">
    <property type="entry name" value="PROTEASE S28 PRO-X CARBOXYPEPTIDASE-RELATED"/>
    <property type="match status" value="1"/>
</dbReference>
<dbReference type="SUPFAM" id="SSF53474">
    <property type="entry name" value="alpha/beta-Hydrolases"/>
    <property type="match status" value="1"/>
</dbReference>
<keyword evidence="4" id="KW-0378">Hydrolase</keyword>
<dbReference type="GO" id="GO:0006508">
    <property type="term" value="P:proteolysis"/>
    <property type="evidence" value="ECO:0007669"/>
    <property type="project" value="UniProtKB-KW"/>
</dbReference>
<comment type="similarity">
    <text evidence="1">Belongs to the peptidase S28 family.</text>
</comment>
<organism evidence="7 8">
    <name type="scientific">Anaeramoeba flamelloides</name>
    <dbReference type="NCBI Taxonomy" id="1746091"/>
    <lineage>
        <taxon>Eukaryota</taxon>
        <taxon>Metamonada</taxon>
        <taxon>Anaeramoebidae</taxon>
        <taxon>Anaeramoeba</taxon>
    </lineage>
</organism>
<accession>A0AAV7YKW8</accession>
<evidence type="ECO:0000256" key="6">
    <source>
        <dbReference type="SAM" id="SignalP"/>
    </source>
</evidence>
<keyword evidence="5" id="KW-0325">Glycoprotein</keyword>
<dbReference type="Proteomes" id="UP001146793">
    <property type="component" value="Unassembled WGS sequence"/>
</dbReference>
<proteinExistence type="inferred from homology"/>
<dbReference type="GO" id="GO:0004180">
    <property type="term" value="F:carboxypeptidase activity"/>
    <property type="evidence" value="ECO:0007669"/>
    <property type="project" value="UniProtKB-KW"/>
</dbReference>
<dbReference type="AlphaFoldDB" id="A0AAV7YKW8"/>
<evidence type="ECO:0000313" key="7">
    <source>
        <dbReference type="EMBL" id="KAJ3428635.1"/>
    </source>
</evidence>
<dbReference type="GO" id="GO:0008239">
    <property type="term" value="F:dipeptidyl-peptidase activity"/>
    <property type="evidence" value="ECO:0007669"/>
    <property type="project" value="TreeGrafter"/>
</dbReference>
<gene>
    <name evidence="7" type="ORF">M0812_23963</name>
</gene>
<name>A0AAV7YKW8_9EUKA</name>
<dbReference type="InterPro" id="IPR042269">
    <property type="entry name" value="Ser_carbopepase_S28_SKS"/>
</dbReference>
<evidence type="ECO:0000313" key="8">
    <source>
        <dbReference type="Proteomes" id="UP001146793"/>
    </source>
</evidence>
<dbReference type="Gene3D" id="1.20.120.980">
    <property type="entry name" value="Serine carboxypeptidase S28, SKS domain"/>
    <property type="match status" value="1"/>
</dbReference>
<keyword evidence="7" id="KW-0121">Carboxypeptidase</keyword>
<dbReference type="Gene3D" id="3.40.50.1820">
    <property type="entry name" value="alpha/beta hydrolase"/>
    <property type="match status" value="1"/>
</dbReference>
<dbReference type="InterPro" id="IPR029058">
    <property type="entry name" value="AB_hydrolase_fold"/>
</dbReference>
<keyword evidence="2 7" id="KW-0645">Protease</keyword>
<evidence type="ECO:0000256" key="3">
    <source>
        <dbReference type="ARBA" id="ARBA00022729"/>
    </source>
</evidence>
<evidence type="ECO:0000256" key="1">
    <source>
        <dbReference type="ARBA" id="ARBA00011079"/>
    </source>
</evidence>
<keyword evidence="3 6" id="KW-0732">Signal</keyword>
<feature type="chain" id="PRO_5043507684" evidence="6">
    <location>
        <begin position="21"/>
        <end position="437"/>
    </location>
</feature>
<sequence>MKTISLLFVTFFVLVTLTTSTTDYWFEQKIDHFNPLDDRKFQQLYYVNDTYYQEGGPLFFIFNGEGPMPGLYNEYGYPVELASKYNALVVSLEHRYYGVSLPFGEESHTNENLQYLHTEQVLEDFAQFRHHIFEKYNLASTTKVFGFGCSYSGVLSAWFRTKNPHLIDGVFSGSSPVWATLDFTSYMELVESRLSTECVDSVASAVTQINNLLDTIDGRIQLQRMFNTCQELLMPFDVQMFKYNIQGGIMGAVQYQNPPDWPETAACDAMEAATDKLAEYIKQFAYPNGSCMELDPASSYIDDGKSWYYQKASQFGFFKNTPPNSKIFFQGVDADFHKALIQKIFGQPFYPDVDFTNAYYGGKEVNWSNIIFTNGINEPWSLLSITDMKLNSDSVVVVDYEDAGHCAPYHFYNDKMPPGVLNARKKIDEFITKVTSN</sequence>
<evidence type="ECO:0000256" key="4">
    <source>
        <dbReference type="ARBA" id="ARBA00022801"/>
    </source>
</evidence>
<comment type="caution">
    <text evidence="7">The sequence shown here is derived from an EMBL/GenBank/DDBJ whole genome shotgun (WGS) entry which is preliminary data.</text>
</comment>
<reference evidence="7" key="1">
    <citation type="submission" date="2022-08" db="EMBL/GenBank/DDBJ databases">
        <title>Novel sulphate-reducing endosymbionts in the free-living metamonad Anaeramoeba.</title>
        <authorList>
            <person name="Jerlstrom-Hultqvist J."/>
            <person name="Cepicka I."/>
            <person name="Gallot-Lavallee L."/>
            <person name="Salas-Leiva D."/>
            <person name="Curtis B.A."/>
            <person name="Zahonova K."/>
            <person name="Pipaliya S."/>
            <person name="Dacks J."/>
            <person name="Roger A.J."/>
        </authorList>
    </citation>
    <scope>NUCLEOTIDE SEQUENCE</scope>
    <source>
        <strain evidence="7">Busselton2</strain>
    </source>
</reference>
<dbReference type="PANTHER" id="PTHR11010:SF38">
    <property type="entry name" value="LYSOSOMAL PRO-X CARBOXYPEPTIDASE"/>
    <property type="match status" value="1"/>
</dbReference>
<evidence type="ECO:0000256" key="2">
    <source>
        <dbReference type="ARBA" id="ARBA00022670"/>
    </source>
</evidence>
<protein>
    <submittedName>
        <fullName evidence="7">Protease s28 pro-x carboxypeptidase-related</fullName>
    </submittedName>
</protein>
<dbReference type="Pfam" id="PF05577">
    <property type="entry name" value="Peptidase_S28"/>
    <property type="match status" value="1"/>
</dbReference>
<evidence type="ECO:0000256" key="5">
    <source>
        <dbReference type="ARBA" id="ARBA00023180"/>
    </source>
</evidence>
<dbReference type="InterPro" id="IPR008758">
    <property type="entry name" value="Peptidase_S28"/>
</dbReference>
<dbReference type="GO" id="GO:0070008">
    <property type="term" value="F:serine-type exopeptidase activity"/>
    <property type="evidence" value="ECO:0007669"/>
    <property type="project" value="InterPro"/>
</dbReference>